<reference evidence="8" key="1">
    <citation type="submission" date="2025-08" db="UniProtKB">
        <authorList>
            <consortium name="Ensembl"/>
        </authorList>
    </citation>
    <scope>IDENTIFICATION</scope>
</reference>
<feature type="domain" description="Chemokine interleukin-8-like" evidence="7">
    <location>
        <begin position="55"/>
        <end position="113"/>
    </location>
</feature>
<dbReference type="InterPro" id="IPR039809">
    <property type="entry name" value="Chemokine_b/g/d"/>
</dbReference>
<evidence type="ECO:0000259" key="7">
    <source>
        <dbReference type="SMART" id="SM00199"/>
    </source>
</evidence>
<dbReference type="GO" id="GO:0006954">
    <property type="term" value="P:inflammatory response"/>
    <property type="evidence" value="ECO:0007669"/>
    <property type="project" value="TreeGrafter"/>
</dbReference>
<keyword evidence="9" id="KW-1185">Reference proteome</keyword>
<accession>A0A670ZSM9</accession>
<evidence type="ECO:0000256" key="3">
    <source>
        <dbReference type="ARBA" id="ARBA00022514"/>
    </source>
</evidence>
<dbReference type="InterPro" id="IPR036048">
    <property type="entry name" value="Interleukin_8-like_sf"/>
</dbReference>
<reference evidence="8" key="2">
    <citation type="submission" date="2025-09" db="UniProtKB">
        <authorList>
            <consortium name="Ensembl"/>
        </authorList>
    </citation>
    <scope>IDENTIFICATION</scope>
</reference>
<evidence type="ECO:0000256" key="6">
    <source>
        <dbReference type="SAM" id="MobiDB-lite"/>
    </source>
</evidence>
<comment type="subcellular location">
    <subcellularLocation>
        <location evidence="1">Secreted</location>
    </subcellularLocation>
</comment>
<evidence type="ECO:0000256" key="4">
    <source>
        <dbReference type="ARBA" id="ARBA00022525"/>
    </source>
</evidence>
<evidence type="ECO:0000256" key="2">
    <source>
        <dbReference type="ARBA" id="ARBA00010868"/>
    </source>
</evidence>
<keyword evidence="5" id="KW-0732">Signal</keyword>
<dbReference type="Proteomes" id="UP000472273">
    <property type="component" value="Unplaced"/>
</dbReference>
<dbReference type="Gene3D" id="2.40.50.40">
    <property type="match status" value="1"/>
</dbReference>
<dbReference type="GO" id="GO:0048020">
    <property type="term" value="F:CCR chemokine receptor binding"/>
    <property type="evidence" value="ECO:0007669"/>
    <property type="project" value="TreeGrafter"/>
</dbReference>
<keyword evidence="3" id="KW-0202">Cytokine</keyword>
<dbReference type="GO" id="GO:0061844">
    <property type="term" value="P:antimicrobial humoral immune response mediated by antimicrobial peptide"/>
    <property type="evidence" value="ECO:0007669"/>
    <property type="project" value="TreeGrafter"/>
</dbReference>
<dbReference type="Pfam" id="PF00048">
    <property type="entry name" value="IL8"/>
    <property type="match status" value="1"/>
</dbReference>
<dbReference type="CDD" id="cd00272">
    <property type="entry name" value="Chemokine_CC"/>
    <property type="match status" value="1"/>
</dbReference>
<dbReference type="SUPFAM" id="SSF54117">
    <property type="entry name" value="Interleukin 8-like chemokines"/>
    <property type="match status" value="1"/>
</dbReference>
<evidence type="ECO:0000313" key="9">
    <source>
        <dbReference type="Proteomes" id="UP000472273"/>
    </source>
</evidence>
<dbReference type="Ensembl" id="ENSPTXT00000026578.1">
    <property type="protein sequence ID" value="ENSPTXP00000025780.1"/>
    <property type="gene ID" value="ENSPTXG00000017928.1"/>
</dbReference>
<dbReference type="SMART" id="SM00199">
    <property type="entry name" value="SCY"/>
    <property type="match status" value="1"/>
</dbReference>
<evidence type="ECO:0000256" key="1">
    <source>
        <dbReference type="ARBA" id="ARBA00004613"/>
    </source>
</evidence>
<evidence type="ECO:0000313" key="8">
    <source>
        <dbReference type="Ensembl" id="ENSPTXP00000025780.1"/>
    </source>
</evidence>
<dbReference type="GO" id="GO:0008009">
    <property type="term" value="F:chemokine activity"/>
    <property type="evidence" value="ECO:0007669"/>
    <property type="project" value="InterPro"/>
</dbReference>
<keyword evidence="4" id="KW-0964">Secreted</keyword>
<dbReference type="GeneTree" id="ENSGT01040000240952"/>
<name>A0A670ZSM9_PSETE</name>
<dbReference type="GO" id="GO:0005615">
    <property type="term" value="C:extracellular space"/>
    <property type="evidence" value="ECO:0007669"/>
    <property type="project" value="UniProtKB-KW"/>
</dbReference>
<dbReference type="PANTHER" id="PTHR12015">
    <property type="entry name" value="SMALL INDUCIBLE CYTOKINE A"/>
    <property type="match status" value="1"/>
</dbReference>
<evidence type="ECO:0000256" key="5">
    <source>
        <dbReference type="ARBA" id="ARBA00022729"/>
    </source>
</evidence>
<protein>
    <recommendedName>
        <fullName evidence="7">Chemokine interleukin-8-like domain-containing protein</fullName>
    </recommendedName>
</protein>
<dbReference type="PANTHER" id="PTHR12015:SF183">
    <property type="entry name" value="C-C MOTIF CHEMOKINE 3"/>
    <property type="match status" value="1"/>
</dbReference>
<dbReference type="GO" id="GO:0030335">
    <property type="term" value="P:positive regulation of cell migration"/>
    <property type="evidence" value="ECO:0007669"/>
    <property type="project" value="TreeGrafter"/>
</dbReference>
<dbReference type="GO" id="GO:0070098">
    <property type="term" value="P:chemokine-mediated signaling pathway"/>
    <property type="evidence" value="ECO:0007669"/>
    <property type="project" value="TreeGrafter"/>
</dbReference>
<dbReference type="InterPro" id="IPR001811">
    <property type="entry name" value="Chemokine_IL8-like_dom"/>
</dbReference>
<sequence length="116" mass="12464">MPHFLSLSGAAPALTQTNNRKGSPLLLPPILPPPPERFSPNVSPSLFPSPVDPVSSSCCFSFIKRPVPLNLLKSFEHTSESCSVAAVVFLTQRGLKICADPSQSWVQDHIRALSAS</sequence>
<dbReference type="OMA" id="EYANGRC"/>
<organism evidence="8 9">
    <name type="scientific">Pseudonaja textilis</name>
    <name type="common">Eastern brown snake</name>
    <dbReference type="NCBI Taxonomy" id="8673"/>
    <lineage>
        <taxon>Eukaryota</taxon>
        <taxon>Metazoa</taxon>
        <taxon>Chordata</taxon>
        <taxon>Craniata</taxon>
        <taxon>Vertebrata</taxon>
        <taxon>Euteleostomi</taxon>
        <taxon>Lepidosauria</taxon>
        <taxon>Squamata</taxon>
        <taxon>Bifurcata</taxon>
        <taxon>Unidentata</taxon>
        <taxon>Episquamata</taxon>
        <taxon>Toxicofera</taxon>
        <taxon>Serpentes</taxon>
        <taxon>Colubroidea</taxon>
        <taxon>Elapidae</taxon>
        <taxon>Hydrophiinae</taxon>
        <taxon>Pseudonaja</taxon>
    </lineage>
</organism>
<comment type="similarity">
    <text evidence="2">Belongs to the intercrine beta (chemokine CC) family.</text>
</comment>
<feature type="region of interest" description="Disordered" evidence="6">
    <location>
        <begin position="1"/>
        <end position="30"/>
    </location>
</feature>
<proteinExistence type="inferred from homology"/>
<dbReference type="FunFam" id="2.40.50.40:FF:000002">
    <property type="entry name" value="C-C motif chemokine"/>
    <property type="match status" value="1"/>
</dbReference>
<dbReference type="AlphaFoldDB" id="A0A670ZSM9"/>